<dbReference type="Pfam" id="PF12710">
    <property type="entry name" value="HAD"/>
    <property type="match status" value="1"/>
</dbReference>
<comment type="pathway">
    <text evidence="2">Organic acid metabolism; glycolate biosynthesis; glycolate from 2-phosphoglycolate: step 1/1.</text>
</comment>
<dbReference type="Proteomes" id="UP000317318">
    <property type="component" value="Chromosome"/>
</dbReference>
<dbReference type="GO" id="GO:0008967">
    <property type="term" value="F:phosphoglycolate phosphatase activity"/>
    <property type="evidence" value="ECO:0007669"/>
    <property type="project" value="UniProtKB-EC"/>
</dbReference>
<evidence type="ECO:0000256" key="4">
    <source>
        <dbReference type="ARBA" id="ARBA00013078"/>
    </source>
</evidence>
<dbReference type="InterPro" id="IPR036412">
    <property type="entry name" value="HAD-like_sf"/>
</dbReference>
<dbReference type="EC" id="3.1.3.18" evidence="4"/>
<keyword evidence="6" id="KW-1185">Reference proteome</keyword>
<accession>A0A517R4R3</accession>
<dbReference type="InterPro" id="IPR023214">
    <property type="entry name" value="HAD_sf"/>
</dbReference>
<evidence type="ECO:0000256" key="2">
    <source>
        <dbReference type="ARBA" id="ARBA00004818"/>
    </source>
</evidence>
<dbReference type="EMBL" id="CP036268">
    <property type="protein sequence ID" value="QDT38876.1"/>
    <property type="molecule type" value="Genomic_DNA"/>
</dbReference>
<dbReference type="PANTHER" id="PTHR43434">
    <property type="entry name" value="PHOSPHOGLYCOLATE PHOSPHATASE"/>
    <property type="match status" value="1"/>
</dbReference>
<evidence type="ECO:0000256" key="3">
    <source>
        <dbReference type="ARBA" id="ARBA00006171"/>
    </source>
</evidence>
<evidence type="ECO:0000256" key="1">
    <source>
        <dbReference type="ARBA" id="ARBA00000830"/>
    </source>
</evidence>
<sequence length="230" mass="25326">MHVCLFDIDGTLLNTGGAGALAMERAVGELTDGSDRPLDIPYAGRTDRAIVADIFRHYELDFGDAALRNFLGRYVEHLDEMLGQSPGLVLPGVERLLAHLHQREDVILGLLTGNFIEGARLKLRHYHLDAYFDFALGGFGDTHADRDEVARVAFNTLKAHRHPEQIDLRRLWVIGDTPADVKCGRAIGAKVVAVATGVYSSDQLAEHAPDYLAEDFEAVDELLELWPAIG</sequence>
<dbReference type="RefSeq" id="WP_145364937.1">
    <property type="nucleotide sequence ID" value="NZ_CP036268.1"/>
</dbReference>
<evidence type="ECO:0000313" key="6">
    <source>
        <dbReference type="Proteomes" id="UP000317318"/>
    </source>
</evidence>
<name>A0A517R4R3_9PLAN</name>
<protein>
    <recommendedName>
        <fullName evidence="4">phosphoglycolate phosphatase</fullName>
        <ecNumber evidence="4">3.1.3.18</ecNumber>
    </recommendedName>
</protein>
<dbReference type="InterPro" id="IPR023198">
    <property type="entry name" value="PGP-like_dom2"/>
</dbReference>
<dbReference type="Gene3D" id="1.10.150.240">
    <property type="entry name" value="Putative phosphatase, domain 2"/>
    <property type="match status" value="1"/>
</dbReference>
<dbReference type="AlphaFoldDB" id="A0A517R4R3"/>
<dbReference type="GO" id="GO:0006281">
    <property type="term" value="P:DNA repair"/>
    <property type="evidence" value="ECO:0007669"/>
    <property type="project" value="TreeGrafter"/>
</dbReference>
<dbReference type="PANTHER" id="PTHR43434:SF1">
    <property type="entry name" value="PHOSPHOGLYCOLATE PHOSPHATASE"/>
    <property type="match status" value="1"/>
</dbReference>
<evidence type="ECO:0000313" key="5">
    <source>
        <dbReference type="EMBL" id="QDT38876.1"/>
    </source>
</evidence>
<dbReference type="KEGG" id="svp:Pan189_32750"/>
<organism evidence="5 6">
    <name type="scientific">Stratiformator vulcanicus</name>
    <dbReference type="NCBI Taxonomy" id="2527980"/>
    <lineage>
        <taxon>Bacteria</taxon>
        <taxon>Pseudomonadati</taxon>
        <taxon>Planctomycetota</taxon>
        <taxon>Planctomycetia</taxon>
        <taxon>Planctomycetales</taxon>
        <taxon>Planctomycetaceae</taxon>
        <taxon>Stratiformator</taxon>
    </lineage>
</organism>
<dbReference type="Gene3D" id="3.40.50.1000">
    <property type="entry name" value="HAD superfamily/HAD-like"/>
    <property type="match status" value="1"/>
</dbReference>
<gene>
    <name evidence="5" type="primary">gph_3</name>
    <name evidence="5" type="ORF">Pan189_32750</name>
</gene>
<dbReference type="InterPro" id="IPR050155">
    <property type="entry name" value="HAD-like_hydrolase_sf"/>
</dbReference>
<dbReference type="SUPFAM" id="SSF56784">
    <property type="entry name" value="HAD-like"/>
    <property type="match status" value="1"/>
</dbReference>
<dbReference type="GO" id="GO:0005829">
    <property type="term" value="C:cytosol"/>
    <property type="evidence" value="ECO:0007669"/>
    <property type="project" value="TreeGrafter"/>
</dbReference>
<keyword evidence="5" id="KW-0378">Hydrolase</keyword>
<comment type="catalytic activity">
    <reaction evidence="1">
        <text>2-phosphoglycolate + H2O = glycolate + phosphate</text>
        <dbReference type="Rhea" id="RHEA:14369"/>
        <dbReference type="ChEBI" id="CHEBI:15377"/>
        <dbReference type="ChEBI" id="CHEBI:29805"/>
        <dbReference type="ChEBI" id="CHEBI:43474"/>
        <dbReference type="ChEBI" id="CHEBI:58033"/>
        <dbReference type="EC" id="3.1.3.18"/>
    </reaction>
</comment>
<reference evidence="5 6" key="1">
    <citation type="submission" date="2019-02" db="EMBL/GenBank/DDBJ databases">
        <title>Deep-cultivation of Planctomycetes and their phenomic and genomic characterization uncovers novel biology.</title>
        <authorList>
            <person name="Wiegand S."/>
            <person name="Jogler M."/>
            <person name="Boedeker C."/>
            <person name="Pinto D."/>
            <person name="Vollmers J."/>
            <person name="Rivas-Marin E."/>
            <person name="Kohn T."/>
            <person name="Peeters S.H."/>
            <person name="Heuer A."/>
            <person name="Rast P."/>
            <person name="Oberbeckmann S."/>
            <person name="Bunk B."/>
            <person name="Jeske O."/>
            <person name="Meyerdierks A."/>
            <person name="Storesund J.E."/>
            <person name="Kallscheuer N."/>
            <person name="Luecker S."/>
            <person name="Lage O.M."/>
            <person name="Pohl T."/>
            <person name="Merkel B.J."/>
            <person name="Hornburger P."/>
            <person name="Mueller R.-W."/>
            <person name="Bruemmer F."/>
            <person name="Labrenz M."/>
            <person name="Spormann A.M."/>
            <person name="Op den Camp H."/>
            <person name="Overmann J."/>
            <person name="Amann R."/>
            <person name="Jetten M.S.M."/>
            <person name="Mascher T."/>
            <person name="Medema M.H."/>
            <person name="Devos D.P."/>
            <person name="Kaster A.-K."/>
            <person name="Ovreas L."/>
            <person name="Rohde M."/>
            <person name="Galperin M.Y."/>
            <person name="Jogler C."/>
        </authorList>
    </citation>
    <scope>NUCLEOTIDE SEQUENCE [LARGE SCALE GENOMIC DNA]</scope>
    <source>
        <strain evidence="5 6">Pan189</strain>
    </source>
</reference>
<comment type="similarity">
    <text evidence="3">Belongs to the HAD-like hydrolase superfamily. CbbY/CbbZ/Gph/YieH family.</text>
</comment>
<proteinExistence type="inferred from homology"/>
<dbReference type="OrthoDB" id="9781769at2"/>